<organism evidence="4 5">
    <name type="scientific">Haematococcus lacustris</name>
    <name type="common">Green alga</name>
    <name type="synonym">Haematococcus pluvialis</name>
    <dbReference type="NCBI Taxonomy" id="44745"/>
    <lineage>
        <taxon>Eukaryota</taxon>
        <taxon>Viridiplantae</taxon>
        <taxon>Chlorophyta</taxon>
        <taxon>core chlorophytes</taxon>
        <taxon>Chlorophyceae</taxon>
        <taxon>CS clade</taxon>
        <taxon>Chlamydomonadales</taxon>
        <taxon>Haematococcaceae</taxon>
        <taxon>Haematococcus</taxon>
    </lineage>
</organism>
<dbReference type="InterPro" id="IPR050304">
    <property type="entry name" value="MT-severing_AAA_ATPase"/>
</dbReference>
<feature type="domain" description="MIT" evidence="3">
    <location>
        <begin position="2"/>
        <end position="79"/>
    </location>
</feature>
<gene>
    <name evidence="4" type="ORF">HaLaN_14580</name>
</gene>
<name>A0A699Z8H3_HAELA</name>
<dbReference type="Proteomes" id="UP000485058">
    <property type="component" value="Unassembled WGS sequence"/>
</dbReference>
<dbReference type="SUPFAM" id="SSF116846">
    <property type="entry name" value="MIT domain"/>
    <property type="match status" value="1"/>
</dbReference>
<evidence type="ECO:0000256" key="2">
    <source>
        <dbReference type="ARBA" id="ARBA00022840"/>
    </source>
</evidence>
<comment type="caution">
    <text evidence="4">The sequence shown here is derived from an EMBL/GenBank/DDBJ whole genome shotgun (WGS) entry which is preliminary data.</text>
</comment>
<dbReference type="GO" id="GO:0016887">
    <property type="term" value="F:ATP hydrolysis activity"/>
    <property type="evidence" value="ECO:0007669"/>
    <property type="project" value="TreeGrafter"/>
</dbReference>
<dbReference type="EMBL" id="BLLF01001214">
    <property type="protein sequence ID" value="GFH17865.1"/>
    <property type="molecule type" value="Genomic_DNA"/>
</dbReference>
<keyword evidence="1" id="KW-0547">Nucleotide-binding</keyword>
<dbReference type="PANTHER" id="PTHR23074:SF83">
    <property type="entry name" value="VACUOLAR PROTEIN SORTING-ASSOCIATED PROTEIN 4A"/>
    <property type="match status" value="1"/>
</dbReference>
<accession>A0A699Z8H3</accession>
<protein>
    <submittedName>
        <fullName evidence="4">AAA-ATPase of VPS4/SKD1 family</fullName>
    </submittedName>
</protein>
<dbReference type="InterPro" id="IPR027417">
    <property type="entry name" value="P-loop_NTPase"/>
</dbReference>
<dbReference type="SMART" id="SM00745">
    <property type="entry name" value="MIT"/>
    <property type="match status" value="1"/>
</dbReference>
<dbReference type="InterPro" id="IPR036181">
    <property type="entry name" value="MIT_dom_sf"/>
</dbReference>
<dbReference type="Gene3D" id="3.40.50.300">
    <property type="entry name" value="P-loop containing nucleotide triphosphate hydrolases"/>
    <property type="match status" value="1"/>
</dbReference>
<dbReference type="GO" id="GO:0016197">
    <property type="term" value="P:endosomal transport"/>
    <property type="evidence" value="ECO:0007669"/>
    <property type="project" value="TreeGrafter"/>
</dbReference>
<proteinExistence type="predicted"/>
<evidence type="ECO:0000259" key="3">
    <source>
        <dbReference type="SMART" id="SM00745"/>
    </source>
</evidence>
<evidence type="ECO:0000313" key="5">
    <source>
        <dbReference type="Proteomes" id="UP000485058"/>
    </source>
</evidence>
<dbReference type="Gene3D" id="1.20.58.80">
    <property type="entry name" value="Phosphotransferase system, lactose/cellobiose-type IIA subunit"/>
    <property type="match status" value="1"/>
</dbReference>
<evidence type="ECO:0000313" key="4">
    <source>
        <dbReference type="EMBL" id="GFH17865.1"/>
    </source>
</evidence>
<dbReference type="FunFam" id="3.40.50.300:FF:002287">
    <property type="entry name" value="MIT domain protein"/>
    <property type="match status" value="1"/>
</dbReference>
<dbReference type="PANTHER" id="PTHR23074">
    <property type="entry name" value="AAA DOMAIN-CONTAINING"/>
    <property type="match status" value="1"/>
</dbReference>
<sequence length="116" mass="13186">MYVTFKEKGIDYAKQAVTEDEAGNHEEAMKMYMTSLEYFKTYLKYEKNVKAREAITGKDDKEKDKMKASLTGAILLEKPNVKWDDVAGLEGAKEALKEAVILPVKFPQFFTGQPPQ</sequence>
<keyword evidence="5" id="KW-1185">Reference proteome</keyword>
<dbReference type="GO" id="GO:0007033">
    <property type="term" value="P:vacuole organization"/>
    <property type="evidence" value="ECO:0007669"/>
    <property type="project" value="TreeGrafter"/>
</dbReference>
<keyword evidence="2" id="KW-0067">ATP-binding</keyword>
<dbReference type="Pfam" id="PF04212">
    <property type="entry name" value="MIT"/>
    <property type="match status" value="1"/>
</dbReference>
<evidence type="ECO:0000256" key="1">
    <source>
        <dbReference type="ARBA" id="ARBA00022741"/>
    </source>
</evidence>
<dbReference type="InterPro" id="IPR007330">
    <property type="entry name" value="MIT_dom"/>
</dbReference>
<dbReference type="AlphaFoldDB" id="A0A699Z8H3"/>
<reference evidence="4 5" key="1">
    <citation type="submission" date="2020-02" db="EMBL/GenBank/DDBJ databases">
        <title>Draft genome sequence of Haematococcus lacustris strain NIES-144.</title>
        <authorList>
            <person name="Morimoto D."/>
            <person name="Nakagawa S."/>
            <person name="Yoshida T."/>
            <person name="Sawayama S."/>
        </authorList>
    </citation>
    <scope>NUCLEOTIDE SEQUENCE [LARGE SCALE GENOMIC DNA]</scope>
    <source>
        <strain evidence="4 5">NIES-144</strain>
    </source>
</reference>
<dbReference type="GO" id="GO:0005524">
    <property type="term" value="F:ATP binding"/>
    <property type="evidence" value="ECO:0007669"/>
    <property type="project" value="UniProtKB-KW"/>
</dbReference>
<dbReference type="SUPFAM" id="SSF52540">
    <property type="entry name" value="P-loop containing nucleoside triphosphate hydrolases"/>
    <property type="match status" value="1"/>
</dbReference>